<dbReference type="Pfam" id="PF00173">
    <property type="entry name" value="Cyt-b5"/>
    <property type="match status" value="1"/>
</dbReference>
<evidence type="ECO:0000259" key="2">
    <source>
        <dbReference type="SMART" id="SM01117"/>
    </source>
</evidence>
<sequence length="96" mass="11051">MTGQKADFEPITGDGRPVAEQPVYTRGQLALRNGQDRDEIWVGFRGLIYDVSRSRLWKRGNHYEHWAGQDLTRELEKDAPHTANVFDRFPVIGRLA</sequence>
<feature type="region of interest" description="Disordered" evidence="1">
    <location>
        <begin position="1"/>
        <end position="20"/>
    </location>
</feature>
<dbReference type="STRING" id="82805.SAMN04487998_3282"/>
<proteinExistence type="predicted"/>
<reference evidence="4" key="1">
    <citation type="submission" date="2016-10" db="EMBL/GenBank/DDBJ databases">
        <authorList>
            <person name="Varghese N."/>
            <person name="Submissions S."/>
        </authorList>
    </citation>
    <scope>NUCLEOTIDE SEQUENCE [LARGE SCALE GENOMIC DNA]</scope>
    <source>
        <strain evidence="4">DSM 15310</strain>
    </source>
</reference>
<dbReference type="AlphaFoldDB" id="A0A1I0IEF5"/>
<dbReference type="InterPro" id="IPR036400">
    <property type="entry name" value="Cyt_B5-like_heme/steroid_sf"/>
</dbReference>
<feature type="domain" description="Cytochrome b5 heme-binding" evidence="2">
    <location>
        <begin position="24"/>
        <end position="96"/>
    </location>
</feature>
<evidence type="ECO:0000313" key="4">
    <source>
        <dbReference type="Proteomes" id="UP000198697"/>
    </source>
</evidence>
<dbReference type="Gene3D" id="3.10.120.10">
    <property type="entry name" value="Cytochrome b5-like heme/steroid binding domain"/>
    <property type="match status" value="1"/>
</dbReference>
<keyword evidence="4" id="KW-1185">Reference proteome</keyword>
<evidence type="ECO:0000313" key="3">
    <source>
        <dbReference type="EMBL" id="SET94360.1"/>
    </source>
</evidence>
<dbReference type="InterPro" id="IPR001199">
    <property type="entry name" value="Cyt_B5-like_heme/steroid-bd"/>
</dbReference>
<dbReference type="EMBL" id="FOHS01000004">
    <property type="protein sequence ID" value="SET94360.1"/>
    <property type="molecule type" value="Genomic_DNA"/>
</dbReference>
<accession>A0A1I0IEF5</accession>
<name>A0A1I0IEF5_9BACT</name>
<dbReference type="OrthoDB" id="711041at2"/>
<evidence type="ECO:0000256" key="1">
    <source>
        <dbReference type="SAM" id="MobiDB-lite"/>
    </source>
</evidence>
<dbReference type="RefSeq" id="WP_092773553.1">
    <property type="nucleotide sequence ID" value="NZ_FOHS01000004.1"/>
</dbReference>
<gene>
    <name evidence="3" type="ORF">SAMN04487998_3282</name>
</gene>
<protein>
    <submittedName>
        <fullName evidence="3">Predicted heme/steroid binding protein</fullName>
    </submittedName>
</protein>
<dbReference type="Proteomes" id="UP000198697">
    <property type="component" value="Unassembled WGS sequence"/>
</dbReference>
<dbReference type="SMART" id="SM01117">
    <property type="entry name" value="Cyt-b5"/>
    <property type="match status" value="1"/>
</dbReference>
<dbReference type="SUPFAM" id="SSF55856">
    <property type="entry name" value="Cytochrome b5-like heme/steroid binding domain"/>
    <property type="match status" value="1"/>
</dbReference>
<organism evidence="3 4">
    <name type="scientific">Hymenobacter actinosclerus</name>
    <dbReference type="NCBI Taxonomy" id="82805"/>
    <lineage>
        <taxon>Bacteria</taxon>
        <taxon>Pseudomonadati</taxon>
        <taxon>Bacteroidota</taxon>
        <taxon>Cytophagia</taxon>
        <taxon>Cytophagales</taxon>
        <taxon>Hymenobacteraceae</taxon>
        <taxon>Hymenobacter</taxon>
    </lineage>
</organism>